<dbReference type="Proteomes" id="UP000001197">
    <property type="component" value="Chromosome 5"/>
</dbReference>
<name>B2AFS0_PODAN</name>
<reference evidence="2" key="4">
    <citation type="submission" date="2015-04" db="EMBL/GenBank/DDBJ databases">
        <title>Maintaining two mating types: Structure of the mating type locus and its role in heterokaryosis in Podospora anserina.</title>
        <authorList>
            <person name="Grognet P."/>
            <person name="Bidard F."/>
            <person name="Kuchly C."/>
            <person name="Chan Ho Tong L."/>
            <person name="Coppin E."/>
            <person name="Ait Benkhali J."/>
            <person name="Couloux A."/>
            <person name="Wincker P."/>
            <person name="Debuchy R."/>
            <person name="Silar P."/>
        </authorList>
    </citation>
    <scope>NUCLEOTIDE SEQUENCE</scope>
</reference>
<proteinExistence type="predicted"/>
<dbReference type="EMBL" id="CU633461">
    <property type="protein sequence ID" value="CAP62291.1"/>
    <property type="molecule type" value="Genomic_DNA"/>
</dbReference>
<dbReference type="EMBL" id="FO904940">
    <property type="protein sequence ID" value="CDP29702.1"/>
    <property type="molecule type" value="Genomic_DNA"/>
</dbReference>
<dbReference type="KEGG" id="pan:PODANSg1531"/>
<evidence type="ECO:0000313" key="3">
    <source>
        <dbReference type="Proteomes" id="UP000001197"/>
    </source>
</evidence>
<protein>
    <submittedName>
        <fullName evidence="1">Podospora anserina S mat+ genomic DNA chromosome 5, supercontig 7</fullName>
    </submittedName>
</protein>
<organism evidence="1">
    <name type="scientific">Podospora anserina (strain S / ATCC MYA-4624 / DSM 980 / FGSC 10383)</name>
    <name type="common">Pleurage anserina</name>
    <dbReference type="NCBI Taxonomy" id="515849"/>
    <lineage>
        <taxon>Eukaryota</taxon>
        <taxon>Fungi</taxon>
        <taxon>Dikarya</taxon>
        <taxon>Ascomycota</taxon>
        <taxon>Pezizomycotina</taxon>
        <taxon>Sordariomycetes</taxon>
        <taxon>Sordariomycetidae</taxon>
        <taxon>Sordariales</taxon>
        <taxon>Podosporaceae</taxon>
        <taxon>Podospora</taxon>
        <taxon>Podospora anserina</taxon>
    </lineage>
</organism>
<accession>B2AFS0</accession>
<dbReference type="VEuPathDB" id="FungiDB:PODANS_5_12425"/>
<dbReference type="GeneID" id="6188569"/>
<reference evidence="1" key="2">
    <citation type="submission" date="2008-07" db="EMBL/GenBank/DDBJ databases">
        <authorList>
            <person name="Genoscope - CEA"/>
        </authorList>
    </citation>
    <scope>NUCLEOTIDE SEQUENCE</scope>
    <source>
        <strain evidence="1">S mat+</strain>
    </source>
</reference>
<sequence>MLIEEYCQTCEMVQSFWDQYSNNKSAKNTVRPAIEWVVLLDPSYRNAAIELLMKPLNTTKAAVGKMMNGNPYLGVYYALFQPGHGAFPKPDFLATYPQQLFTMGSASIKSKEPTLVDHLSRIVASDVTGNRVSMASVFDIETLCLAQLRLDTDRKDPVQTFKDLLISLTSEIKALPTWLLKMKVDSNRTLDEMLVPTRSYLDSLQKDQWAIKKKHGGSTSSVPFSKFHRYPVYCGLEVLQLRIFGQNVGLAIEERLGGITAAIQLGNALGQEGHLEGLDKGNLGVVYKAQKPLSL</sequence>
<dbReference type="RefSeq" id="XP_001904509.1">
    <property type="nucleotide sequence ID" value="XM_001904474.1"/>
</dbReference>
<dbReference type="AlphaFoldDB" id="B2AFS0"/>
<evidence type="ECO:0000313" key="1">
    <source>
        <dbReference type="EMBL" id="CAP62291.1"/>
    </source>
</evidence>
<reference evidence="3" key="3">
    <citation type="journal article" date="2014" name="Genetics">
        <title>Maintaining two mating types: Structure of the mating type locus and its role in heterokaryosis in Podospora anserina.</title>
        <authorList>
            <person name="Grognet P."/>
            <person name="Bidard F."/>
            <person name="Kuchly C."/>
            <person name="Tong L.C.H."/>
            <person name="Coppin E."/>
            <person name="Benkhali J.A."/>
            <person name="Couloux A."/>
            <person name="Wincker P."/>
            <person name="Debuchy R."/>
            <person name="Silar P."/>
        </authorList>
    </citation>
    <scope>GENOME REANNOTATION</scope>
    <source>
        <strain evidence="3">S / ATCC MYA-4624 / DSM 980 / FGSC 10383</strain>
    </source>
</reference>
<dbReference type="HOGENOM" id="CLU_943722_0_0_1"/>
<dbReference type="OrthoDB" id="5238236at2759"/>
<evidence type="ECO:0000313" key="2">
    <source>
        <dbReference type="EMBL" id="CDP29702.1"/>
    </source>
</evidence>
<reference evidence="1 3" key="1">
    <citation type="journal article" date="2008" name="Genome Biol.">
        <title>The genome sequence of the model ascomycete fungus Podospora anserina.</title>
        <authorList>
            <person name="Espagne E."/>
            <person name="Lespinet O."/>
            <person name="Malagnac F."/>
            <person name="Da Silva C."/>
            <person name="Jaillon O."/>
            <person name="Porcel B.M."/>
            <person name="Couloux A."/>
            <person name="Aury J.-M."/>
            <person name="Segurens B."/>
            <person name="Poulain J."/>
            <person name="Anthouard V."/>
            <person name="Grossetete S."/>
            <person name="Khalili H."/>
            <person name="Coppin E."/>
            <person name="Dequard-Chablat M."/>
            <person name="Picard M."/>
            <person name="Contamine V."/>
            <person name="Arnaise S."/>
            <person name="Bourdais A."/>
            <person name="Berteaux-Lecellier V."/>
            <person name="Gautheret D."/>
            <person name="de Vries R.P."/>
            <person name="Battaglia E."/>
            <person name="Coutinho P.M."/>
            <person name="Danchin E.G.J."/>
            <person name="Henrissat B."/>
            <person name="El Khoury R."/>
            <person name="Sainsard-Chanet A."/>
            <person name="Boivin A."/>
            <person name="Pinan-Lucarre B."/>
            <person name="Sellem C.H."/>
            <person name="Debuchy R."/>
            <person name="Wincker P."/>
            <person name="Weissenbach J."/>
            <person name="Silar P."/>
        </authorList>
    </citation>
    <scope>NUCLEOTIDE SEQUENCE [LARGE SCALE GENOMIC DNA]</scope>
    <source>
        <strain evidence="3">S / ATCC MYA-4624 / DSM 980 / FGSC 10383</strain>
        <strain evidence="1">S mat+</strain>
    </source>
</reference>
<gene>
    <name evidence="1" type="ORF">PODANS_5_12425</name>
</gene>
<keyword evidence="3" id="KW-1185">Reference proteome</keyword>